<keyword evidence="2" id="KW-0378">Hydrolase</keyword>
<name>A0ABT3CP68_9BACT</name>
<protein>
    <submittedName>
        <fullName evidence="2">Endonuclease/exonuclease/phosphatase family protein</fullName>
    </submittedName>
</protein>
<gene>
    <name evidence="2" type="ORF">N7U62_01545</name>
</gene>
<proteinExistence type="predicted"/>
<evidence type="ECO:0000313" key="3">
    <source>
        <dbReference type="Proteomes" id="UP001300692"/>
    </source>
</evidence>
<keyword evidence="2" id="KW-0540">Nuclease</keyword>
<feature type="domain" description="Endonuclease/exonuclease/phosphatase" evidence="1">
    <location>
        <begin position="4"/>
        <end position="227"/>
    </location>
</feature>
<dbReference type="InterPro" id="IPR036691">
    <property type="entry name" value="Endo/exonu/phosph_ase_sf"/>
</dbReference>
<dbReference type="InterPro" id="IPR005135">
    <property type="entry name" value="Endo/exonuclease/phosphatase"/>
</dbReference>
<dbReference type="Gene3D" id="3.60.10.10">
    <property type="entry name" value="Endonuclease/exonuclease/phosphatase"/>
    <property type="match status" value="1"/>
</dbReference>
<evidence type="ECO:0000313" key="2">
    <source>
        <dbReference type="EMBL" id="MCV9385324.1"/>
    </source>
</evidence>
<dbReference type="Proteomes" id="UP001300692">
    <property type="component" value="Unassembled WGS sequence"/>
</dbReference>
<organism evidence="2 3">
    <name type="scientific">Reichenbachiella ulvae</name>
    <dbReference type="NCBI Taxonomy" id="2980104"/>
    <lineage>
        <taxon>Bacteria</taxon>
        <taxon>Pseudomonadati</taxon>
        <taxon>Bacteroidota</taxon>
        <taxon>Cytophagia</taxon>
        <taxon>Cytophagales</taxon>
        <taxon>Reichenbachiellaceae</taxon>
        <taxon>Reichenbachiella</taxon>
    </lineage>
</organism>
<dbReference type="GO" id="GO:0004519">
    <property type="term" value="F:endonuclease activity"/>
    <property type="evidence" value="ECO:0007669"/>
    <property type="project" value="UniProtKB-KW"/>
</dbReference>
<dbReference type="EMBL" id="JAOYOD010000001">
    <property type="protein sequence ID" value="MCV9385324.1"/>
    <property type="molecule type" value="Genomic_DNA"/>
</dbReference>
<dbReference type="RefSeq" id="WP_264136115.1">
    <property type="nucleotide sequence ID" value="NZ_JAOYOD010000001.1"/>
</dbReference>
<dbReference type="Pfam" id="PF03372">
    <property type="entry name" value="Exo_endo_phos"/>
    <property type="match status" value="1"/>
</dbReference>
<evidence type="ECO:0000259" key="1">
    <source>
        <dbReference type="Pfam" id="PF03372"/>
    </source>
</evidence>
<reference evidence="2 3" key="1">
    <citation type="submission" date="2022-10" db="EMBL/GenBank/DDBJ databases">
        <title>Comparative genomics and taxonomic characterization of three novel marine species of genus Reichenbachiella exhibiting antioxidant and polysaccharide degradation activities.</title>
        <authorList>
            <person name="Muhammad N."/>
            <person name="Lee Y.-J."/>
            <person name="Ko J."/>
            <person name="Kim S.-G."/>
        </authorList>
    </citation>
    <scope>NUCLEOTIDE SEQUENCE [LARGE SCALE GENOMIC DNA]</scope>
    <source>
        <strain evidence="2 3">ABR2-5</strain>
    </source>
</reference>
<keyword evidence="2" id="KW-0255">Endonuclease</keyword>
<keyword evidence="3" id="KW-1185">Reference proteome</keyword>
<sequence length="236" mass="27818">MKVVSWNCNGALRKKLKEITSWNADIYVIQECEDPNQSKDEDYKSWADNHLWVGDNKNKGLGIFAKTDILLTPLNWSNQYEDHQVKYFLPCLIENHFQLLATWAHHNNSPTFGYIGQVWKYLNINADKFDKIIIAGDLNSNAIWDKWDRWWNHSDVVKHLKKKGITSLYHHFTNEIQGEESKPTLFLQKNPEKPYHIDYFFASEEILKQTEKISIGVIDDWLKVSDHMPLMMETSF</sequence>
<accession>A0ABT3CP68</accession>
<dbReference type="SUPFAM" id="SSF56219">
    <property type="entry name" value="DNase I-like"/>
    <property type="match status" value="1"/>
</dbReference>
<comment type="caution">
    <text evidence="2">The sequence shown here is derived from an EMBL/GenBank/DDBJ whole genome shotgun (WGS) entry which is preliminary data.</text>
</comment>